<dbReference type="EMBL" id="FOMG01000017">
    <property type="protein sequence ID" value="SFD01866.1"/>
    <property type="molecule type" value="Genomic_DNA"/>
</dbReference>
<accession>A0A1I1NWS1</accession>
<name>A0A1I1NWS1_9CLOT</name>
<sequence>MSFYINNVCSKKSYNSLITSEYQSKSKDIHESQENTKDTQKVQKKKQIISETEGKYYCTYMVDEEGQKVLLNKVPIAQVETQSNLQNTIASHETNSCNHNIVRNARTAFECKQELQMEAAHRKNLHEVMDLIKGNIGIQSNSKKYYSY</sequence>
<dbReference type="OrthoDB" id="1912835at2"/>
<dbReference type="Proteomes" id="UP000199263">
    <property type="component" value="Unassembled WGS sequence"/>
</dbReference>
<gene>
    <name evidence="2" type="ORF">SAMN05421842_11716</name>
</gene>
<reference evidence="2 3" key="1">
    <citation type="submission" date="2016-10" db="EMBL/GenBank/DDBJ databases">
        <authorList>
            <person name="de Groot N.N."/>
        </authorList>
    </citation>
    <scope>NUCLEOTIDE SEQUENCE [LARGE SCALE GENOMIC DNA]</scope>
    <source>
        <strain evidence="2 3">DSM 12992</strain>
    </source>
</reference>
<dbReference type="RefSeq" id="WP_090091790.1">
    <property type="nucleotide sequence ID" value="NZ_FOMG01000017.1"/>
</dbReference>
<feature type="compositionally biased region" description="Basic and acidic residues" evidence="1">
    <location>
        <begin position="25"/>
        <end position="41"/>
    </location>
</feature>
<keyword evidence="3" id="KW-1185">Reference proteome</keyword>
<dbReference type="STRING" id="119641.SAMN05421842_11716"/>
<protein>
    <submittedName>
        <fullName evidence="2">Uncharacterized protein</fullName>
    </submittedName>
</protein>
<proteinExistence type="predicted"/>
<evidence type="ECO:0000313" key="2">
    <source>
        <dbReference type="EMBL" id="SFD01866.1"/>
    </source>
</evidence>
<dbReference type="AlphaFoldDB" id="A0A1I1NWS1"/>
<feature type="region of interest" description="Disordered" evidence="1">
    <location>
        <begin position="25"/>
        <end position="45"/>
    </location>
</feature>
<evidence type="ECO:0000313" key="3">
    <source>
        <dbReference type="Proteomes" id="UP000199263"/>
    </source>
</evidence>
<evidence type="ECO:0000256" key="1">
    <source>
        <dbReference type="SAM" id="MobiDB-lite"/>
    </source>
</evidence>
<organism evidence="2 3">
    <name type="scientific">Clostridium uliginosum</name>
    <dbReference type="NCBI Taxonomy" id="119641"/>
    <lineage>
        <taxon>Bacteria</taxon>
        <taxon>Bacillati</taxon>
        <taxon>Bacillota</taxon>
        <taxon>Clostridia</taxon>
        <taxon>Eubacteriales</taxon>
        <taxon>Clostridiaceae</taxon>
        <taxon>Clostridium</taxon>
    </lineage>
</organism>